<gene>
    <name evidence="8" type="ORF">SM757_27430</name>
</gene>
<sequence>MKRSLQISVLFLAAGVVSVAQAQTFAESVQAARRADAQFSAALAAAQSRRATSRQSAGAFYPVASVNYNSADPNYGGRNSRTIALQQPILSYDRYLTLQQSDPLAALADAEEAQAENEMTLRVFAAMADIVRNREQIRALGVQIEGLEEQLRRATRMRELGQGTVTEVSDFQVRVAAAQANRVNLRNALQAAERSYTLLTGLRANVAALQVDVPAWADPREADAVVAQVRDDSPQSRVARLNVRLAEIAAKRVPAQYMPQVAAQLASTQVPGYTQTNTSRVAVTLTAPLGSSPYYDYQRAAADLAKAQDSLRFAQDTQANEATRLLSAIRSYGDEVQIRRQAVEIARQSVEANIKSYQGGVKTNIDVISSYQAQADAEVALVNSLVSQSEAWLRLTLLTRTQPAAL</sequence>
<evidence type="ECO:0000256" key="2">
    <source>
        <dbReference type="ARBA" id="ARBA00022452"/>
    </source>
</evidence>
<accession>A0ABU5IN47</accession>
<organism evidence="8 9">
    <name type="scientific">Azohydromonas lata</name>
    <dbReference type="NCBI Taxonomy" id="45677"/>
    <lineage>
        <taxon>Bacteria</taxon>
        <taxon>Pseudomonadati</taxon>
        <taxon>Pseudomonadota</taxon>
        <taxon>Betaproteobacteria</taxon>
        <taxon>Burkholderiales</taxon>
        <taxon>Sphaerotilaceae</taxon>
        <taxon>Azohydromonas</taxon>
    </lineage>
</organism>
<keyword evidence="4" id="KW-0472">Membrane</keyword>
<evidence type="ECO:0000256" key="1">
    <source>
        <dbReference type="ARBA" id="ARBA00004442"/>
    </source>
</evidence>
<feature type="signal peptide" evidence="7">
    <location>
        <begin position="1"/>
        <end position="22"/>
    </location>
</feature>
<dbReference type="EMBL" id="JAXOJX010000065">
    <property type="protein sequence ID" value="MDZ5460317.1"/>
    <property type="molecule type" value="Genomic_DNA"/>
</dbReference>
<name>A0ABU5IN47_9BURK</name>
<keyword evidence="6" id="KW-0175">Coiled coil</keyword>
<feature type="chain" id="PRO_5047534504" evidence="7">
    <location>
        <begin position="23"/>
        <end position="406"/>
    </location>
</feature>
<keyword evidence="9" id="KW-1185">Reference proteome</keyword>
<keyword evidence="2" id="KW-1134">Transmembrane beta strand</keyword>
<dbReference type="PANTHER" id="PTHR30026:SF20">
    <property type="entry name" value="OUTER MEMBRANE PROTEIN TOLC"/>
    <property type="match status" value="1"/>
</dbReference>
<evidence type="ECO:0000313" key="8">
    <source>
        <dbReference type="EMBL" id="MDZ5460317.1"/>
    </source>
</evidence>
<evidence type="ECO:0000256" key="4">
    <source>
        <dbReference type="ARBA" id="ARBA00023136"/>
    </source>
</evidence>
<evidence type="ECO:0000256" key="3">
    <source>
        <dbReference type="ARBA" id="ARBA00022692"/>
    </source>
</evidence>
<dbReference type="PANTHER" id="PTHR30026">
    <property type="entry name" value="OUTER MEMBRANE PROTEIN TOLC"/>
    <property type="match status" value="1"/>
</dbReference>
<comment type="subcellular location">
    <subcellularLocation>
        <location evidence="1">Cell outer membrane</location>
    </subcellularLocation>
</comment>
<comment type="caution">
    <text evidence="8">The sequence shown here is derived from an EMBL/GenBank/DDBJ whole genome shotgun (WGS) entry which is preliminary data.</text>
</comment>
<dbReference type="Proteomes" id="UP001293718">
    <property type="component" value="Unassembled WGS sequence"/>
</dbReference>
<reference evidence="8 9" key="1">
    <citation type="submission" date="2023-11" db="EMBL/GenBank/DDBJ databases">
        <title>Draft genome of Azohydromonas lata strain H1 (DSM1123), a polyhydroxyalkanoate producer.</title>
        <authorList>
            <person name="Traversa D."/>
            <person name="D'Addabbo P."/>
            <person name="Pazzani C."/>
            <person name="Manzari C."/>
            <person name="Chiara M."/>
            <person name="Scrascia M."/>
        </authorList>
    </citation>
    <scope>NUCLEOTIDE SEQUENCE [LARGE SCALE GENOMIC DNA]</scope>
    <source>
        <strain evidence="8 9">H1</strain>
    </source>
</reference>
<evidence type="ECO:0000256" key="7">
    <source>
        <dbReference type="SAM" id="SignalP"/>
    </source>
</evidence>
<dbReference type="SUPFAM" id="SSF56954">
    <property type="entry name" value="Outer membrane efflux proteins (OEP)"/>
    <property type="match status" value="1"/>
</dbReference>
<evidence type="ECO:0000313" key="9">
    <source>
        <dbReference type="Proteomes" id="UP001293718"/>
    </source>
</evidence>
<keyword evidence="7" id="KW-0732">Signal</keyword>
<evidence type="ECO:0000256" key="6">
    <source>
        <dbReference type="SAM" id="Coils"/>
    </source>
</evidence>
<dbReference type="RefSeq" id="WP_322467814.1">
    <property type="nucleotide sequence ID" value="NZ_JAXOJX010000065.1"/>
</dbReference>
<dbReference type="Gene3D" id="1.20.1600.10">
    <property type="entry name" value="Outer membrane efflux proteins (OEP)"/>
    <property type="match status" value="1"/>
</dbReference>
<evidence type="ECO:0000256" key="5">
    <source>
        <dbReference type="ARBA" id="ARBA00023237"/>
    </source>
</evidence>
<dbReference type="InterPro" id="IPR051906">
    <property type="entry name" value="TolC-like"/>
</dbReference>
<keyword evidence="3" id="KW-0812">Transmembrane</keyword>
<protein>
    <submittedName>
        <fullName evidence="8">TolC family protein</fullName>
    </submittedName>
</protein>
<proteinExistence type="predicted"/>
<keyword evidence="5" id="KW-0998">Cell outer membrane</keyword>
<feature type="coiled-coil region" evidence="6">
    <location>
        <begin position="130"/>
        <end position="195"/>
    </location>
</feature>